<feature type="coiled-coil region" evidence="1">
    <location>
        <begin position="24"/>
        <end position="82"/>
    </location>
</feature>
<evidence type="ECO:0000256" key="1">
    <source>
        <dbReference type="SAM" id="Coils"/>
    </source>
</evidence>
<keyword evidence="1" id="KW-0175">Coiled coil</keyword>
<dbReference type="AlphaFoldDB" id="A0A139HFU2"/>
<accession>A0A139HFU2</accession>
<name>A0A139HFU2_9PEZI</name>
<proteinExistence type="predicted"/>
<dbReference type="EMBL" id="LFZN01000057">
    <property type="protein sequence ID" value="KXT01286.1"/>
    <property type="molecule type" value="Genomic_DNA"/>
</dbReference>
<dbReference type="OrthoDB" id="10575081at2759"/>
<evidence type="ECO:0000256" key="2">
    <source>
        <dbReference type="SAM" id="MobiDB-lite"/>
    </source>
</evidence>
<reference evidence="3 4" key="1">
    <citation type="submission" date="2015-07" db="EMBL/GenBank/DDBJ databases">
        <title>Comparative genomics of the Sigatoka disease complex on banana suggests a link between parallel evolutionary changes in Pseudocercospora fijiensis and Pseudocercospora eumusae and increased virulence on the banana host.</title>
        <authorList>
            <person name="Chang T.-C."/>
            <person name="Salvucci A."/>
            <person name="Crous P.W."/>
            <person name="Stergiopoulos I."/>
        </authorList>
    </citation>
    <scope>NUCLEOTIDE SEQUENCE [LARGE SCALE GENOMIC DNA]</scope>
    <source>
        <strain evidence="3 4">CBS 114824</strain>
    </source>
</reference>
<comment type="caution">
    <text evidence="3">The sequence shown here is derived from an EMBL/GenBank/DDBJ whole genome shotgun (WGS) entry which is preliminary data.</text>
</comment>
<gene>
    <name evidence="3" type="ORF">AC578_2685</name>
</gene>
<dbReference type="Proteomes" id="UP000070133">
    <property type="component" value="Unassembled WGS sequence"/>
</dbReference>
<keyword evidence="4" id="KW-1185">Reference proteome</keyword>
<evidence type="ECO:0000313" key="4">
    <source>
        <dbReference type="Proteomes" id="UP000070133"/>
    </source>
</evidence>
<protein>
    <submittedName>
        <fullName evidence="3">Uncharacterized protein</fullName>
    </submittedName>
</protein>
<evidence type="ECO:0000313" key="3">
    <source>
        <dbReference type="EMBL" id="KXT01286.1"/>
    </source>
</evidence>
<sequence>MELSAQNRSTEENDDLKNRYEPFEEVAKDLADRVEQALNQSEQQLQAIDRLRRQAAALRAAKSSVERQQANLKEREQDLKAEWQKACGETQELAQARHANVAKEMANLWAMDMDILRNVGQGLADRQVGDGE</sequence>
<organism evidence="3 4">
    <name type="scientific">Pseudocercospora eumusae</name>
    <dbReference type="NCBI Taxonomy" id="321146"/>
    <lineage>
        <taxon>Eukaryota</taxon>
        <taxon>Fungi</taxon>
        <taxon>Dikarya</taxon>
        <taxon>Ascomycota</taxon>
        <taxon>Pezizomycotina</taxon>
        <taxon>Dothideomycetes</taxon>
        <taxon>Dothideomycetidae</taxon>
        <taxon>Mycosphaerellales</taxon>
        <taxon>Mycosphaerellaceae</taxon>
        <taxon>Pseudocercospora</taxon>
    </lineage>
</organism>
<feature type="compositionally biased region" description="Basic and acidic residues" evidence="2">
    <location>
        <begin position="9"/>
        <end position="20"/>
    </location>
</feature>
<feature type="region of interest" description="Disordered" evidence="2">
    <location>
        <begin position="1"/>
        <end position="20"/>
    </location>
</feature>